<dbReference type="InterPro" id="IPR014436">
    <property type="entry name" value="Extradiol_dOase_DODA"/>
</dbReference>
<evidence type="ECO:0000256" key="1">
    <source>
        <dbReference type="ARBA" id="ARBA00001947"/>
    </source>
</evidence>
<dbReference type="STRING" id="1759059.ATE48_01385"/>
<dbReference type="EMBL" id="CP013244">
    <property type="protein sequence ID" value="ANP44666.1"/>
    <property type="molecule type" value="Genomic_DNA"/>
</dbReference>
<evidence type="ECO:0000256" key="3">
    <source>
        <dbReference type="ARBA" id="ARBA00022723"/>
    </source>
</evidence>
<keyword evidence="8" id="KW-1185">Reference proteome</keyword>
<organism evidence="7 8">
    <name type="scientific">Candidatus Viadribacter manganicus</name>
    <dbReference type="NCBI Taxonomy" id="1759059"/>
    <lineage>
        <taxon>Bacteria</taxon>
        <taxon>Pseudomonadati</taxon>
        <taxon>Pseudomonadota</taxon>
        <taxon>Alphaproteobacteria</taxon>
        <taxon>Hyphomonadales</taxon>
        <taxon>Hyphomonadaceae</taxon>
        <taxon>Candidatus Viadribacter</taxon>
    </lineage>
</organism>
<keyword evidence="5" id="KW-0560">Oxidoreductase</keyword>
<dbReference type="PIRSF" id="PIRSF006157">
    <property type="entry name" value="Doxgns_DODA"/>
    <property type="match status" value="1"/>
</dbReference>
<comment type="cofactor">
    <cofactor evidence="1">
        <name>Zn(2+)</name>
        <dbReference type="ChEBI" id="CHEBI:29105"/>
    </cofactor>
</comment>
<dbReference type="PANTHER" id="PTHR30096:SF0">
    <property type="entry name" value="4,5-DOPA DIOXYGENASE EXTRADIOL-LIKE PROTEIN"/>
    <property type="match status" value="1"/>
</dbReference>
<evidence type="ECO:0000256" key="2">
    <source>
        <dbReference type="ARBA" id="ARBA00007581"/>
    </source>
</evidence>
<dbReference type="Gene3D" id="3.40.830.10">
    <property type="entry name" value="LigB-like"/>
    <property type="match status" value="1"/>
</dbReference>
<proteinExistence type="inferred from homology"/>
<dbReference type="AlphaFoldDB" id="A0A1B1ADN1"/>
<dbReference type="FunCoup" id="A0A1B1ADN1">
    <property type="interactions" value="192"/>
</dbReference>
<dbReference type="InParanoid" id="A0A1B1ADN1"/>
<dbReference type="PANTHER" id="PTHR30096">
    <property type="entry name" value="4,5-DOPA DIOXYGENASE EXTRADIOL-LIKE PROTEIN"/>
    <property type="match status" value="1"/>
</dbReference>
<dbReference type="RefSeq" id="WP_066767106.1">
    <property type="nucleotide sequence ID" value="NZ_CP013244.1"/>
</dbReference>
<sequence length="259" mass="28373">MTNRAPALFVGHGSPMNAIEDTPSSRGWADIAKRFPQPNAIVMISAHWVTEGVKITSTANPRTIHDFGRGFPKALFEVQYPAPGDPDLARAIAEKLTAFGAELDDTWGLDHGAWSVVKHMYPDADVPIVQVSLDIRRPASEHYAIAQALADLRDDNILVIGSGNIVHNLPAFFRAPSPDPQAWVATYDKLIVSGVANDHTKVVNYTAQPDAAIAAPDWEHFMPVVYALGARHDGETPYFFNRHYYPGISMTAFAYGLPQ</sequence>
<name>A0A1B1ADN1_9PROT</name>
<keyword evidence="3" id="KW-0479">Metal-binding</keyword>
<accession>A0A1B1ADN1</accession>
<keyword evidence="4" id="KW-0862">Zinc</keyword>
<evidence type="ECO:0000313" key="7">
    <source>
        <dbReference type="EMBL" id="ANP44666.1"/>
    </source>
</evidence>
<dbReference type="Pfam" id="PF02900">
    <property type="entry name" value="LigB"/>
    <property type="match status" value="1"/>
</dbReference>
<dbReference type="GO" id="GO:0016702">
    <property type="term" value="F:oxidoreductase activity, acting on single donors with incorporation of molecular oxygen, incorporation of two atoms of oxygen"/>
    <property type="evidence" value="ECO:0007669"/>
    <property type="project" value="UniProtKB-ARBA"/>
</dbReference>
<dbReference type="KEGG" id="cbot:ATE48_01385"/>
<evidence type="ECO:0000259" key="6">
    <source>
        <dbReference type="Pfam" id="PF02900"/>
    </source>
</evidence>
<dbReference type="InterPro" id="IPR004183">
    <property type="entry name" value="Xdiol_dOase_suB"/>
</dbReference>
<dbReference type="GO" id="GO:0008270">
    <property type="term" value="F:zinc ion binding"/>
    <property type="evidence" value="ECO:0007669"/>
    <property type="project" value="InterPro"/>
</dbReference>
<evidence type="ECO:0000313" key="8">
    <source>
        <dbReference type="Proteomes" id="UP000092498"/>
    </source>
</evidence>
<comment type="similarity">
    <text evidence="2">Belongs to the DODA-type extradiol aromatic ring-opening dioxygenase family.</text>
</comment>
<dbReference type="Proteomes" id="UP000092498">
    <property type="component" value="Chromosome"/>
</dbReference>
<gene>
    <name evidence="7" type="ORF">ATE48_01385</name>
</gene>
<dbReference type="GO" id="GO:0008198">
    <property type="term" value="F:ferrous iron binding"/>
    <property type="evidence" value="ECO:0007669"/>
    <property type="project" value="InterPro"/>
</dbReference>
<dbReference type="SUPFAM" id="SSF53213">
    <property type="entry name" value="LigB-like"/>
    <property type="match status" value="1"/>
</dbReference>
<reference evidence="7 8" key="1">
    <citation type="submission" date="2015-11" db="EMBL/GenBank/DDBJ databases">
        <title>Whole-Genome Sequence of Candidatus Oderbacter manganicum from the National Park Lower Oder Valley, Germany.</title>
        <authorList>
            <person name="Braun B."/>
            <person name="Liere K."/>
            <person name="Szewzyk U."/>
        </authorList>
    </citation>
    <scope>NUCLEOTIDE SEQUENCE [LARGE SCALE GENOMIC DNA]</scope>
    <source>
        <strain evidence="7 8">OTSz_A_272</strain>
    </source>
</reference>
<feature type="domain" description="Extradiol ring-cleavage dioxygenase class III enzyme subunit B" evidence="6">
    <location>
        <begin position="12"/>
        <end position="245"/>
    </location>
</feature>
<dbReference type="OrthoDB" id="9790889at2"/>
<protein>
    <recommendedName>
        <fullName evidence="6">Extradiol ring-cleavage dioxygenase class III enzyme subunit B domain-containing protein</fullName>
    </recommendedName>
</protein>
<dbReference type="NCBIfam" id="NF007914">
    <property type="entry name" value="PRK10628.1"/>
    <property type="match status" value="1"/>
</dbReference>
<dbReference type="CDD" id="cd07363">
    <property type="entry name" value="45_DOPA_Dioxygenase"/>
    <property type="match status" value="1"/>
</dbReference>
<evidence type="ECO:0000256" key="4">
    <source>
        <dbReference type="ARBA" id="ARBA00022833"/>
    </source>
</evidence>
<evidence type="ECO:0000256" key="5">
    <source>
        <dbReference type="ARBA" id="ARBA00023002"/>
    </source>
</evidence>